<proteinExistence type="predicted"/>
<dbReference type="Gene3D" id="3.30.750.44">
    <property type="match status" value="1"/>
</dbReference>
<name>A0A7K1SIC4_9BACT</name>
<gene>
    <name evidence="3" type="ORF">GO755_25735</name>
</gene>
<comment type="caution">
    <text evidence="3">The sequence shown here is derived from an EMBL/GenBank/DDBJ whole genome shotgun (WGS) entry which is preliminary data.</text>
</comment>
<dbReference type="SUPFAM" id="SSF81296">
    <property type="entry name" value="E set domains"/>
    <property type="match status" value="1"/>
</dbReference>
<dbReference type="InterPro" id="IPR005151">
    <property type="entry name" value="Tail-specific_protease"/>
</dbReference>
<dbReference type="Pfam" id="PF03572">
    <property type="entry name" value="Peptidase_S41"/>
    <property type="match status" value="1"/>
</dbReference>
<accession>A0A7K1SIC4</accession>
<dbReference type="GO" id="GO:0006508">
    <property type="term" value="P:proteolysis"/>
    <property type="evidence" value="ECO:0007669"/>
    <property type="project" value="InterPro"/>
</dbReference>
<dbReference type="CDD" id="cd02859">
    <property type="entry name" value="E_set_AMPKbeta_like_N"/>
    <property type="match status" value="1"/>
</dbReference>
<dbReference type="EMBL" id="WPIN01000011">
    <property type="protein sequence ID" value="MVM33464.1"/>
    <property type="molecule type" value="Genomic_DNA"/>
</dbReference>
<dbReference type="Proteomes" id="UP000436006">
    <property type="component" value="Unassembled WGS sequence"/>
</dbReference>
<dbReference type="InterPro" id="IPR014756">
    <property type="entry name" value="Ig_E-set"/>
</dbReference>
<dbReference type="Gene3D" id="3.90.226.10">
    <property type="entry name" value="2-enoyl-CoA Hydratase, Chain A, domain 1"/>
    <property type="match status" value="1"/>
</dbReference>
<evidence type="ECO:0000259" key="2">
    <source>
        <dbReference type="SMART" id="SM00245"/>
    </source>
</evidence>
<organism evidence="3 4">
    <name type="scientific">Spirosoma arboris</name>
    <dbReference type="NCBI Taxonomy" id="2682092"/>
    <lineage>
        <taxon>Bacteria</taxon>
        <taxon>Pseudomonadati</taxon>
        <taxon>Bacteroidota</taxon>
        <taxon>Cytophagia</taxon>
        <taxon>Cytophagales</taxon>
        <taxon>Cytophagaceae</taxon>
        <taxon>Spirosoma</taxon>
    </lineage>
</organism>
<reference evidence="3 4" key="1">
    <citation type="submission" date="2019-12" db="EMBL/GenBank/DDBJ databases">
        <title>Spirosoma sp. HMF4905 genome sequencing and assembly.</title>
        <authorList>
            <person name="Kang H."/>
            <person name="Cha I."/>
            <person name="Kim H."/>
            <person name="Joh K."/>
        </authorList>
    </citation>
    <scope>NUCLEOTIDE SEQUENCE [LARGE SCALE GENOMIC DNA]</scope>
    <source>
        <strain evidence="3 4">HMF4905</strain>
    </source>
</reference>
<evidence type="ECO:0000313" key="3">
    <source>
        <dbReference type="EMBL" id="MVM33464.1"/>
    </source>
</evidence>
<feature type="domain" description="Tail specific protease" evidence="2">
    <location>
        <begin position="111"/>
        <end position="309"/>
    </location>
</feature>
<dbReference type="PANTHER" id="PTHR11261:SF3">
    <property type="entry name" value="RETINOL-BINDING PROTEIN 3"/>
    <property type="match status" value="1"/>
</dbReference>
<evidence type="ECO:0000313" key="4">
    <source>
        <dbReference type="Proteomes" id="UP000436006"/>
    </source>
</evidence>
<protein>
    <submittedName>
        <fullName evidence="3">Peptidase</fullName>
    </submittedName>
</protein>
<keyword evidence="1" id="KW-0732">Signal</keyword>
<dbReference type="Pfam" id="PF16561">
    <property type="entry name" value="AMPK1_CBM"/>
    <property type="match status" value="1"/>
</dbReference>
<dbReference type="SMART" id="SM00245">
    <property type="entry name" value="TSPc"/>
    <property type="match status" value="1"/>
</dbReference>
<keyword evidence="4" id="KW-1185">Reference proteome</keyword>
<dbReference type="CDD" id="cd07563">
    <property type="entry name" value="Peptidase_S41_IRBP"/>
    <property type="match status" value="1"/>
</dbReference>
<evidence type="ECO:0000256" key="1">
    <source>
        <dbReference type="SAM" id="SignalP"/>
    </source>
</evidence>
<dbReference type="Gene3D" id="2.60.40.10">
    <property type="entry name" value="Immunoglobulins"/>
    <property type="match status" value="1"/>
</dbReference>
<dbReference type="AlphaFoldDB" id="A0A7K1SIC4"/>
<dbReference type="InterPro" id="IPR029045">
    <property type="entry name" value="ClpP/crotonase-like_dom_sf"/>
</dbReference>
<sequence>MKKLLFIPLFLLTQIVVSAQVLPPEERQSTIDTVLKLLNERYVFPDVARKMEQFVRSKRDVYSTITEGNALAAQLTNDFRSIAHDKHLNVGYHPEGIPDEQIWKKEPTSAEREAQRAGMRAGLLHENFGILDVSVLKFNIGYLNFKYLAPPEFAGESYSAAMNYLAKTDALIIDLRQCRGAISEHAIPFLCSYFFAEPTHLNDLYWRDGNITNQSWTYAEVPGHQYLNKPIYVLTSKQTFSGAEELAYDLKNLKRATLLGETTGGGANPGGTQRINAHFEMFLPFGRAINPITHTNWEGVGVEPDSAVSAKLALYKAQLLALRHIIADSTTEPNWRTELTTQLTSLEKNPPVFIRHTFTLKGYPQAKQVALAGSFNNWSQSPLVRKGDSWVGDVDVEPGKVSYKFIVNGQWIIDPANPRTEGDGKYTNSVLEIVR</sequence>
<dbReference type="Pfam" id="PF11918">
    <property type="entry name" value="Peptidase_S41_N"/>
    <property type="match status" value="1"/>
</dbReference>
<dbReference type="InterPro" id="IPR013783">
    <property type="entry name" value="Ig-like_fold"/>
</dbReference>
<dbReference type="PANTHER" id="PTHR11261">
    <property type="entry name" value="INTERPHOTORECEPTOR RETINOID-BINDING PROTEIN"/>
    <property type="match status" value="1"/>
</dbReference>
<dbReference type="RefSeq" id="WP_157588181.1">
    <property type="nucleotide sequence ID" value="NZ_WPIN01000011.1"/>
</dbReference>
<feature type="signal peptide" evidence="1">
    <location>
        <begin position="1"/>
        <end position="19"/>
    </location>
</feature>
<dbReference type="SUPFAM" id="SSF52096">
    <property type="entry name" value="ClpP/crotonase"/>
    <property type="match status" value="1"/>
</dbReference>
<feature type="chain" id="PRO_5029881580" evidence="1">
    <location>
        <begin position="20"/>
        <end position="435"/>
    </location>
</feature>
<dbReference type="InterPro" id="IPR032640">
    <property type="entry name" value="AMPK1_CBM"/>
</dbReference>
<dbReference type="GO" id="GO:0008236">
    <property type="term" value="F:serine-type peptidase activity"/>
    <property type="evidence" value="ECO:0007669"/>
    <property type="project" value="InterPro"/>
</dbReference>